<dbReference type="InterPro" id="IPR007111">
    <property type="entry name" value="NACHT_NTPase"/>
</dbReference>
<dbReference type="PANTHER" id="PTHR10039">
    <property type="entry name" value="AMELOGENIN"/>
    <property type="match status" value="1"/>
</dbReference>
<gene>
    <name evidence="3" type="ORF">B0T16DRAFT_361557</name>
</gene>
<keyword evidence="1" id="KW-0677">Repeat</keyword>
<dbReference type="AlphaFoldDB" id="A0AA39XUI3"/>
<dbReference type="PROSITE" id="PS50837">
    <property type="entry name" value="NACHT"/>
    <property type="match status" value="1"/>
</dbReference>
<organism evidence="3 4">
    <name type="scientific">Cercophora newfieldiana</name>
    <dbReference type="NCBI Taxonomy" id="92897"/>
    <lineage>
        <taxon>Eukaryota</taxon>
        <taxon>Fungi</taxon>
        <taxon>Dikarya</taxon>
        <taxon>Ascomycota</taxon>
        <taxon>Pezizomycotina</taxon>
        <taxon>Sordariomycetes</taxon>
        <taxon>Sordariomycetidae</taxon>
        <taxon>Sordariales</taxon>
        <taxon>Lasiosphaeriaceae</taxon>
        <taxon>Cercophora</taxon>
    </lineage>
</organism>
<dbReference type="Gene3D" id="3.40.50.300">
    <property type="entry name" value="P-loop containing nucleotide triphosphate hydrolases"/>
    <property type="match status" value="1"/>
</dbReference>
<evidence type="ECO:0000256" key="1">
    <source>
        <dbReference type="ARBA" id="ARBA00022737"/>
    </source>
</evidence>
<evidence type="ECO:0000259" key="2">
    <source>
        <dbReference type="PROSITE" id="PS50837"/>
    </source>
</evidence>
<accession>A0AA39XUI3</accession>
<name>A0AA39XUI3_9PEZI</name>
<keyword evidence="4" id="KW-1185">Reference proteome</keyword>
<dbReference type="PANTHER" id="PTHR10039:SF5">
    <property type="entry name" value="NACHT DOMAIN-CONTAINING PROTEIN"/>
    <property type="match status" value="1"/>
</dbReference>
<dbReference type="InterPro" id="IPR056693">
    <property type="entry name" value="DUF7791"/>
</dbReference>
<dbReference type="Pfam" id="PF24883">
    <property type="entry name" value="NPHP3_N"/>
    <property type="match status" value="1"/>
</dbReference>
<sequence length="817" mass="93540">MTTLQRKLESFHARRVEAPPEPLADIQVPIARRVQVQKDFILTLNYKEREYRESAISSPYDKTFQWMFNDDPNRKNAEFSQWLASDSSLFWITGKPGSGKSTLMKYISDFKSEGEGAALCRQQLLAWAGSSELLTASFYFWASGSAAQGSQKAMLSSLLFQLLQDNPDIIARIAPAVWESACLFNTQIRKVWTEEDLSEILLNAVKQLSGRKLKTCFFIDGLDEFDGKPETLISFIHRIVELPNVKVCVSSRPWVQFEDAFGRKPSLRVQDLTYGDIKHFVESQFDRNEGFRRLKSREAKYAQSLTHQIVDKSAGVFLWVRIVVQSLLAGLTNDDRVRDLESRLHSLPPDLEQLYDKILDDLDPFYFDHACQYFQLMLVHNGPTRALLLSFADEEDVDFPNRLPVRALRRHKAAARIQTLRRRLNSRCKGLLEIGASGGVERVNFLHRTVREYLDRPDIRSKIDSVLHKVQFDSHMELCSAYLSMLKADPEISTDMAQQQRQRDSSLQGCLYWGSKAVGTSQKARLLRLMHSLHKVLKFHPELLPPKTYRDCTVSGSLTIEEHPGMHSFSGDGFLNLVTRFGIVEYLESRVPSGALSRLKCQFFSDDWLWETSLSDRLTLAYITGVTRLSGMIHRGTKSITEGSPLPLLLDACLCFPPNAAVFQCLLEKGADFNQVMRIPLLRLQLVGASHRNAGVTFLTDKASLLAVVVAAAIMTTMNEAYNLREKKRADGMDAWEVWDKWIEVLKVFVEYGAEIDEKLARTVSRGLQDVSLDFKSEKLMWYVLRDIFNNRYRPANWWDLWYDWSSGSEYYTDDSM</sequence>
<dbReference type="InterPro" id="IPR027417">
    <property type="entry name" value="P-loop_NTPase"/>
</dbReference>
<dbReference type="EMBL" id="JAULSV010000007">
    <property type="protein sequence ID" value="KAK0639896.1"/>
    <property type="molecule type" value="Genomic_DNA"/>
</dbReference>
<protein>
    <recommendedName>
        <fullName evidence="2">NACHT domain-containing protein</fullName>
    </recommendedName>
</protein>
<comment type="caution">
    <text evidence="3">The sequence shown here is derived from an EMBL/GenBank/DDBJ whole genome shotgun (WGS) entry which is preliminary data.</text>
</comment>
<evidence type="ECO:0000313" key="3">
    <source>
        <dbReference type="EMBL" id="KAK0639896.1"/>
    </source>
</evidence>
<dbReference type="InterPro" id="IPR056884">
    <property type="entry name" value="NPHP3-like_N"/>
</dbReference>
<dbReference type="SUPFAM" id="SSF52540">
    <property type="entry name" value="P-loop containing nucleoside triphosphate hydrolases"/>
    <property type="match status" value="1"/>
</dbReference>
<dbReference type="Pfam" id="PF25053">
    <property type="entry name" value="DUF7791"/>
    <property type="match status" value="1"/>
</dbReference>
<evidence type="ECO:0000313" key="4">
    <source>
        <dbReference type="Proteomes" id="UP001174936"/>
    </source>
</evidence>
<feature type="domain" description="NACHT" evidence="2">
    <location>
        <begin position="88"/>
        <end position="253"/>
    </location>
</feature>
<dbReference type="Proteomes" id="UP001174936">
    <property type="component" value="Unassembled WGS sequence"/>
</dbReference>
<reference evidence="3" key="1">
    <citation type="submission" date="2023-06" db="EMBL/GenBank/DDBJ databases">
        <title>Genome-scale phylogeny and comparative genomics of the fungal order Sordariales.</title>
        <authorList>
            <consortium name="Lawrence Berkeley National Laboratory"/>
            <person name="Hensen N."/>
            <person name="Bonometti L."/>
            <person name="Westerberg I."/>
            <person name="Brannstrom I.O."/>
            <person name="Guillou S."/>
            <person name="Cros-Aarteil S."/>
            <person name="Calhoun S."/>
            <person name="Haridas S."/>
            <person name="Kuo A."/>
            <person name="Mondo S."/>
            <person name="Pangilinan J."/>
            <person name="Riley R."/>
            <person name="Labutti K."/>
            <person name="Andreopoulos B."/>
            <person name="Lipzen A."/>
            <person name="Chen C."/>
            <person name="Yanf M."/>
            <person name="Daum C."/>
            <person name="Ng V."/>
            <person name="Clum A."/>
            <person name="Steindorff A."/>
            <person name="Ohm R."/>
            <person name="Martin F."/>
            <person name="Silar P."/>
            <person name="Natvig D."/>
            <person name="Lalanne C."/>
            <person name="Gautier V."/>
            <person name="Ament-Velasquez S.L."/>
            <person name="Kruys A."/>
            <person name="Hutchinson M.I."/>
            <person name="Powell A.J."/>
            <person name="Barry K."/>
            <person name="Miller A.N."/>
            <person name="Grigoriev I.V."/>
            <person name="Debuchy R."/>
            <person name="Gladieux P."/>
            <person name="Thoren M.H."/>
            <person name="Johannesson H."/>
        </authorList>
    </citation>
    <scope>NUCLEOTIDE SEQUENCE</scope>
    <source>
        <strain evidence="3">SMH2532-1</strain>
    </source>
</reference>
<proteinExistence type="predicted"/>